<comment type="caution">
    <text evidence="2">The sequence shown here is derived from an EMBL/GenBank/DDBJ whole genome shotgun (WGS) entry which is preliminary data.</text>
</comment>
<organism evidence="2 3">
    <name type="scientific">Phaeocystidibacter luteus</name>
    <dbReference type="NCBI Taxonomy" id="911197"/>
    <lineage>
        <taxon>Bacteria</taxon>
        <taxon>Pseudomonadati</taxon>
        <taxon>Bacteroidota</taxon>
        <taxon>Flavobacteriia</taxon>
        <taxon>Flavobacteriales</taxon>
        <taxon>Phaeocystidibacteraceae</taxon>
        <taxon>Phaeocystidibacter</taxon>
    </lineage>
</organism>
<feature type="transmembrane region" description="Helical" evidence="1">
    <location>
        <begin position="42"/>
        <end position="59"/>
    </location>
</feature>
<dbReference type="AlphaFoldDB" id="A0A6N6RJ61"/>
<reference evidence="2 3" key="1">
    <citation type="submission" date="2019-09" db="EMBL/GenBank/DDBJ databases">
        <title>Genomes of family Cryomorphaceae.</title>
        <authorList>
            <person name="Bowman J.P."/>
        </authorList>
    </citation>
    <scope>NUCLEOTIDE SEQUENCE [LARGE SCALE GENOMIC DNA]</scope>
    <source>
        <strain evidence="2 3">LMG 25704</strain>
    </source>
</reference>
<keyword evidence="1" id="KW-1133">Transmembrane helix</keyword>
<keyword evidence="3" id="KW-1185">Reference proteome</keyword>
<protein>
    <recommendedName>
        <fullName evidence="4">Magnesium citrate secondary transporter</fullName>
    </recommendedName>
</protein>
<dbReference type="Proteomes" id="UP000468650">
    <property type="component" value="Unassembled WGS sequence"/>
</dbReference>
<evidence type="ECO:0000313" key="3">
    <source>
        <dbReference type="Proteomes" id="UP000468650"/>
    </source>
</evidence>
<evidence type="ECO:0008006" key="4">
    <source>
        <dbReference type="Google" id="ProtNLM"/>
    </source>
</evidence>
<evidence type="ECO:0000256" key="1">
    <source>
        <dbReference type="SAM" id="Phobius"/>
    </source>
</evidence>
<proteinExistence type="predicted"/>
<dbReference type="OrthoDB" id="1447802at2"/>
<feature type="transmembrane region" description="Helical" evidence="1">
    <location>
        <begin position="66"/>
        <end position="86"/>
    </location>
</feature>
<gene>
    <name evidence="2" type="ORF">F8C67_07275</name>
</gene>
<evidence type="ECO:0000313" key="2">
    <source>
        <dbReference type="EMBL" id="KAB2810381.1"/>
    </source>
</evidence>
<keyword evidence="1" id="KW-0812">Transmembrane</keyword>
<feature type="transmembrane region" description="Helical" evidence="1">
    <location>
        <begin position="98"/>
        <end position="115"/>
    </location>
</feature>
<dbReference type="EMBL" id="WBVO01000004">
    <property type="protein sequence ID" value="KAB2810381.1"/>
    <property type="molecule type" value="Genomic_DNA"/>
</dbReference>
<name>A0A6N6RJ61_9FLAO</name>
<keyword evidence="1" id="KW-0472">Membrane</keyword>
<dbReference type="RefSeq" id="WP_151667170.1">
    <property type="nucleotide sequence ID" value="NZ_WBVO01000004.1"/>
</dbReference>
<sequence>MHAPRKTDIQLFSLFAGVFLVHQLTQWYGLHSRILDNYLDPFLAVPVMLGAAILIIRLIQPKAKLHWITVAVYTAGLIVFFESGWIEDTRLHYDPIDAILYVVGALVFYFTINRVDR</sequence>
<feature type="transmembrane region" description="Helical" evidence="1">
    <location>
        <begin position="12"/>
        <end position="30"/>
    </location>
</feature>
<accession>A0A6N6RJ61</accession>